<dbReference type="AlphaFoldDB" id="A0A8J7CKM1"/>
<dbReference type="RefSeq" id="WP_193183221.1">
    <property type="nucleotide sequence ID" value="NZ_JACVXA010000036.1"/>
</dbReference>
<dbReference type="Pfam" id="PF06082">
    <property type="entry name" value="YjbH"/>
    <property type="match status" value="1"/>
</dbReference>
<dbReference type="Proteomes" id="UP000609121">
    <property type="component" value="Unassembled WGS sequence"/>
</dbReference>
<keyword evidence="3" id="KW-1185">Reference proteome</keyword>
<gene>
    <name evidence="2" type="ORF">ICN82_12385</name>
</gene>
<accession>A0A8J7CKM1</accession>
<sequence>MSTGTGVSVLSLLLAGTAGAQQFDVTSWPTTSLYNVPGLVEMPSAFARPDGELSFTVANFAGMSRYQFSAQISPRLFGGFRYTEIEDFDSAGFSTYYDRSFDLRFTAIREGAFLPEVTLGLQDFIGTGIYSAEYLVASKHLGNRVEVSAGLGWGRLAGNSVLSGFGDRPDLTPEEVDEGGEANLDTLFRGEIGGFAGLQYRVTDNVVLKAEYSSDHYDLESETLGIFDRDSAFNFGATYQTENGTEFSAYYLYGSEFGVQLTFNFNPDRPPIGGTLDGAPFPITPRPARSTDPQAYATGWSASAEGRSRVEAQLRETLLLERLEMEALRLAPDHAVLYLRNSGYEAEPQALGRAARVMAATLPASVEVFTIVPMSAGMTLPGFTFRRSDLERNEIAPDGAERMLAAATVTGTPAAFSRGEGISDFYPRTDLLLAPYMRTSLFDPANPFRADVGLRFGAAAELARGVVVSGSITKKLVGNLDENDHESDSVLPHVRSDFPLYDKEGDPGIDTLQGAYYFRPGQDLYGRMTAGYLEQMFAGVSSELLWAPYDTPFAFGAELNYVRQRDYDGGLDLLDYDVVTGHASVYYRYENYLAQVDVGRYLAGDDGATFKLERVYGNGWKVGAFATFTDVSSDEFGEGSFDKGITLTIPLSWFTGRSNVNVPEFTMRPLQRDGGARLNVDGRLYDLVDHGRQERVEDQWGRFWR</sequence>
<name>A0A8J7CKM1_9RHOB</name>
<evidence type="ECO:0000313" key="3">
    <source>
        <dbReference type="Proteomes" id="UP000609121"/>
    </source>
</evidence>
<feature type="chain" id="PRO_5035168985" evidence="1">
    <location>
        <begin position="21"/>
        <end position="705"/>
    </location>
</feature>
<proteinExistence type="predicted"/>
<keyword evidence="1" id="KW-0732">Signal</keyword>
<protein>
    <submittedName>
        <fullName evidence="2">YjbH domain-containing protein</fullName>
    </submittedName>
</protein>
<feature type="signal peptide" evidence="1">
    <location>
        <begin position="1"/>
        <end position="20"/>
    </location>
</feature>
<evidence type="ECO:0000313" key="2">
    <source>
        <dbReference type="EMBL" id="MBE3639001.1"/>
    </source>
</evidence>
<reference evidence="2" key="1">
    <citation type="submission" date="2020-09" db="EMBL/GenBank/DDBJ databases">
        <title>A novel bacterium of genus Mangrovicoccus, isolated from South China Sea.</title>
        <authorList>
            <person name="Huang H."/>
            <person name="Mo K."/>
            <person name="Hu Y."/>
        </authorList>
    </citation>
    <scope>NUCLEOTIDE SEQUENCE</scope>
    <source>
        <strain evidence="2">HB182678</strain>
    </source>
</reference>
<comment type="caution">
    <text evidence="2">The sequence shown here is derived from an EMBL/GenBank/DDBJ whole genome shotgun (WGS) entry which is preliminary data.</text>
</comment>
<organism evidence="2 3">
    <name type="scientific">Mangrovicoccus algicola</name>
    <dbReference type="NCBI Taxonomy" id="2771008"/>
    <lineage>
        <taxon>Bacteria</taxon>
        <taxon>Pseudomonadati</taxon>
        <taxon>Pseudomonadota</taxon>
        <taxon>Alphaproteobacteria</taxon>
        <taxon>Rhodobacterales</taxon>
        <taxon>Paracoccaceae</taxon>
        <taxon>Mangrovicoccus</taxon>
    </lineage>
</organism>
<dbReference type="InterPro" id="IPR010344">
    <property type="entry name" value="YbjH"/>
</dbReference>
<dbReference type="EMBL" id="JACVXA010000036">
    <property type="protein sequence ID" value="MBE3639001.1"/>
    <property type="molecule type" value="Genomic_DNA"/>
</dbReference>
<evidence type="ECO:0000256" key="1">
    <source>
        <dbReference type="SAM" id="SignalP"/>
    </source>
</evidence>